<evidence type="ECO:0000256" key="1">
    <source>
        <dbReference type="SAM" id="MobiDB-lite"/>
    </source>
</evidence>
<accession>A0A165U8X3</accession>
<proteinExistence type="predicted"/>
<dbReference type="EMBL" id="KV429033">
    <property type="protein sequence ID" value="KZT74567.1"/>
    <property type="molecule type" value="Genomic_DNA"/>
</dbReference>
<gene>
    <name evidence="3" type="ORF">DAEQUDRAFT_720749</name>
</gene>
<evidence type="ECO:0000313" key="3">
    <source>
        <dbReference type="EMBL" id="KZT74567.1"/>
    </source>
</evidence>
<feature type="region of interest" description="Disordered" evidence="1">
    <location>
        <begin position="357"/>
        <end position="446"/>
    </location>
</feature>
<keyword evidence="4" id="KW-1185">Reference proteome</keyword>
<sequence length="446" mass="50338">MAAQDEPGAQHSSSTTPIKPGQEDKPTGLDAAERMHSDRPGTQASGGESRTFMSHILLRTFQQVKHENSLDDSKSGKTELSEGISLDEKPDLPATTAQVLSEEDLKGAVSQLKNPAIKMKKDSLFTWKVVTDRLQLVGLARHPIAVNDATRDFTFNRHYLHNLYGGSFVDTFLHPESLKVQFTGVDDFMCLRLDYNPHAPVNPGDPGLLFTYRSADRFAKYAARVNRVFVRTKASPALWQYMGQYRLYTSESLTKDEFASQPPVVRKTWAKAVLTRKQGGDICTRVHLRKIHGKEPAQGEVSKVAQEKKSLKQAKNQLTWSDIAAAYERGEEEIRVYAMKCVGYDAKFQSILAQNYKNFSPPTGKQKPKFQRTSREMRTGEKATTNRKRKRDPNTQEPSEESDGDMESAGAEEEEEEEMSDIDKPHYVPRATRSRPNAKLRRVRTE</sequence>
<organism evidence="3 4">
    <name type="scientific">Daedalea quercina L-15889</name>
    <dbReference type="NCBI Taxonomy" id="1314783"/>
    <lineage>
        <taxon>Eukaryota</taxon>
        <taxon>Fungi</taxon>
        <taxon>Dikarya</taxon>
        <taxon>Basidiomycota</taxon>
        <taxon>Agaricomycotina</taxon>
        <taxon>Agaricomycetes</taxon>
        <taxon>Polyporales</taxon>
        <taxon>Fomitopsis</taxon>
    </lineage>
</organism>
<feature type="compositionally biased region" description="Acidic residues" evidence="1">
    <location>
        <begin position="398"/>
        <end position="420"/>
    </location>
</feature>
<feature type="compositionally biased region" description="Basic and acidic residues" evidence="1">
    <location>
        <begin position="21"/>
        <end position="39"/>
    </location>
</feature>
<dbReference type="AlphaFoldDB" id="A0A165U8X3"/>
<name>A0A165U8X3_9APHY</name>
<feature type="domain" description="DUF6697" evidence="2">
    <location>
        <begin position="154"/>
        <end position="354"/>
    </location>
</feature>
<evidence type="ECO:0000259" key="2">
    <source>
        <dbReference type="Pfam" id="PF20411"/>
    </source>
</evidence>
<dbReference type="Pfam" id="PF20411">
    <property type="entry name" value="DUF6697"/>
    <property type="match status" value="1"/>
</dbReference>
<feature type="compositionally biased region" description="Basic residues" evidence="1">
    <location>
        <begin position="432"/>
        <end position="446"/>
    </location>
</feature>
<dbReference type="OrthoDB" id="3176940at2759"/>
<feature type="compositionally biased region" description="Polar residues" evidence="1">
    <location>
        <begin position="40"/>
        <end position="49"/>
    </location>
</feature>
<protein>
    <recommendedName>
        <fullName evidence="2">DUF6697 domain-containing protein</fullName>
    </recommendedName>
</protein>
<dbReference type="InterPro" id="IPR046520">
    <property type="entry name" value="DUF6697"/>
</dbReference>
<feature type="region of interest" description="Disordered" evidence="1">
    <location>
        <begin position="1"/>
        <end position="49"/>
    </location>
</feature>
<dbReference type="STRING" id="1314783.A0A165U8X3"/>
<reference evidence="3 4" key="1">
    <citation type="journal article" date="2016" name="Mol. Biol. Evol.">
        <title>Comparative Genomics of Early-Diverging Mushroom-Forming Fungi Provides Insights into the Origins of Lignocellulose Decay Capabilities.</title>
        <authorList>
            <person name="Nagy L.G."/>
            <person name="Riley R."/>
            <person name="Tritt A."/>
            <person name="Adam C."/>
            <person name="Daum C."/>
            <person name="Floudas D."/>
            <person name="Sun H."/>
            <person name="Yadav J.S."/>
            <person name="Pangilinan J."/>
            <person name="Larsson K.H."/>
            <person name="Matsuura K."/>
            <person name="Barry K."/>
            <person name="Labutti K."/>
            <person name="Kuo R."/>
            <person name="Ohm R.A."/>
            <person name="Bhattacharya S.S."/>
            <person name="Shirouzu T."/>
            <person name="Yoshinaga Y."/>
            <person name="Martin F.M."/>
            <person name="Grigoriev I.V."/>
            <person name="Hibbett D.S."/>
        </authorList>
    </citation>
    <scope>NUCLEOTIDE SEQUENCE [LARGE SCALE GENOMIC DNA]</scope>
    <source>
        <strain evidence="3 4">L-15889</strain>
    </source>
</reference>
<evidence type="ECO:0000313" key="4">
    <source>
        <dbReference type="Proteomes" id="UP000076727"/>
    </source>
</evidence>
<dbReference type="Proteomes" id="UP000076727">
    <property type="component" value="Unassembled WGS sequence"/>
</dbReference>